<evidence type="ECO:0000313" key="3">
    <source>
        <dbReference type="Proteomes" id="UP000194761"/>
    </source>
</evidence>
<gene>
    <name evidence="2" type="ORF">CA984_20935</name>
</gene>
<evidence type="ECO:0000256" key="1">
    <source>
        <dbReference type="SAM" id="SignalP"/>
    </source>
</evidence>
<keyword evidence="1" id="KW-0732">Signal</keyword>
<feature type="signal peptide" evidence="1">
    <location>
        <begin position="1"/>
        <end position="24"/>
    </location>
</feature>
<evidence type="ECO:0008006" key="4">
    <source>
        <dbReference type="Google" id="ProtNLM"/>
    </source>
</evidence>
<name>A0A243RIY3_9ACTN</name>
<dbReference type="Proteomes" id="UP000194761">
    <property type="component" value="Unassembled WGS sequence"/>
</dbReference>
<proteinExistence type="predicted"/>
<dbReference type="AlphaFoldDB" id="A0A243RIY3"/>
<feature type="chain" id="PRO_5039166013" description="Streptomyces killer toxin-like beta/gamma crystallin domain-containing protein" evidence="1">
    <location>
        <begin position="25"/>
        <end position="114"/>
    </location>
</feature>
<dbReference type="EMBL" id="NGFP01000095">
    <property type="protein sequence ID" value="OUC94841.1"/>
    <property type="molecule type" value="Genomic_DNA"/>
</dbReference>
<evidence type="ECO:0000313" key="2">
    <source>
        <dbReference type="EMBL" id="OUC94841.1"/>
    </source>
</evidence>
<protein>
    <recommendedName>
        <fullName evidence="4">Streptomyces killer toxin-like beta/gamma crystallin domain-containing protein</fullName>
    </recommendedName>
</protein>
<reference evidence="2 3" key="1">
    <citation type="submission" date="2017-05" db="EMBL/GenBank/DDBJ databases">
        <title>Biotechnological potential of actinobacteria isolated from South African environments.</title>
        <authorList>
            <person name="Le Roes-Hill M."/>
            <person name="Prins A."/>
            <person name="Durrell K.A."/>
        </authorList>
    </citation>
    <scope>NUCLEOTIDE SEQUENCE [LARGE SCALE GENOMIC DNA]</scope>
    <source>
        <strain evidence="2">M26</strain>
    </source>
</reference>
<accession>A0A243RIY3</accession>
<keyword evidence="3" id="KW-1185">Reference proteome</keyword>
<organism evidence="2 3">
    <name type="scientific">Streptosporangium minutum</name>
    <dbReference type="NCBI Taxonomy" id="569862"/>
    <lineage>
        <taxon>Bacteria</taxon>
        <taxon>Bacillati</taxon>
        <taxon>Actinomycetota</taxon>
        <taxon>Actinomycetes</taxon>
        <taxon>Streptosporangiales</taxon>
        <taxon>Streptosporangiaceae</taxon>
        <taxon>Streptosporangium</taxon>
    </lineage>
</organism>
<comment type="caution">
    <text evidence="2">The sequence shown here is derived from an EMBL/GenBank/DDBJ whole genome shotgun (WGS) entry which is preliminary data.</text>
</comment>
<sequence>MDMTTIKAKIAALSFALTTATAVAGIAGASPASASSASAMDECSDLGYANVGLIARASQGNSGWAIIIYCGWEFGRGFTIDVKSGPDPACAYLSHGEKALLSWNDGSYRGIKYC</sequence>